<dbReference type="InterPro" id="IPR036390">
    <property type="entry name" value="WH_DNA-bd_sf"/>
</dbReference>
<reference evidence="4 5" key="1">
    <citation type="submission" date="2020-03" db="EMBL/GenBank/DDBJ databases">
        <title>Soil Listeria distribution.</title>
        <authorList>
            <person name="Liao J."/>
            <person name="Wiedmann M."/>
        </authorList>
    </citation>
    <scope>NUCLEOTIDE SEQUENCE [LARGE SCALE GENOMIC DNA]</scope>
    <source>
        <strain evidence="3 5">FSL L7-0153</strain>
        <strain evidence="2 4">FSL L7-1387</strain>
    </source>
</reference>
<dbReference type="RefSeq" id="WP_185429026.1">
    <property type="nucleotide sequence ID" value="NZ_JAARRW010000002.1"/>
</dbReference>
<dbReference type="InterPro" id="IPR018490">
    <property type="entry name" value="cNMP-bd_dom_sf"/>
</dbReference>
<protein>
    <submittedName>
        <fullName evidence="2">Crp/Fnr family transcriptional regulator</fullName>
    </submittedName>
</protein>
<dbReference type="EMBL" id="JAARYY010000002">
    <property type="protein sequence ID" value="MBC2243089.1"/>
    <property type="molecule type" value="Genomic_DNA"/>
</dbReference>
<dbReference type="Gene3D" id="2.60.120.10">
    <property type="entry name" value="Jelly Rolls"/>
    <property type="match status" value="1"/>
</dbReference>
<proteinExistence type="predicted"/>
<evidence type="ECO:0000313" key="3">
    <source>
        <dbReference type="EMBL" id="MBC2243089.1"/>
    </source>
</evidence>
<dbReference type="Proteomes" id="UP000541955">
    <property type="component" value="Unassembled WGS sequence"/>
</dbReference>
<dbReference type="EMBL" id="JAARRW010000002">
    <property type="protein sequence ID" value="MBC1561634.1"/>
    <property type="molecule type" value="Genomic_DNA"/>
</dbReference>
<keyword evidence="1" id="KW-0010">Activator</keyword>
<gene>
    <name evidence="2" type="ORF">HB902_06095</name>
    <name evidence="3" type="ORF">HCB25_03350</name>
</gene>
<accession>A0A7X0XIF6</accession>
<evidence type="ECO:0000313" key="4">
    <source>
        <dbReference type="Proteomes" id="UP000541955"/>
    </source>
</evidence>
<organism evidence="2 4">
    <name type="scientific">Listeria booriae</name>
    <dbReference type="NCBI Taxonomy" id="1552123"/>
    <lineage>
        <taxon>Bacteria</taxon>
        <taxon>Bacillati</taxon>
        <taxon>Bacillota</taxon>
        <taxon>Bacilli</taxon>
        <taxon>Bacillales</taxon>
        <taxon>Listeriaceae</taxon>
        <taxon>Listeria</taxon>
    </lineage>
</organism>
<name>A0A7X0XIF6_9LIST</name>
<evidence type="ECO:0000313" key="2">
    <source>
        <dbReference type="EMBL" id="MBC1561634.1"/>
    </source>
</evidence>
<evidence type="ECO:0000313" key="5">
    <source>
        <dbReference type="Proteomes" id="UP000550367"/>
    </source>
</evidence>
<comment type="caution">
    <text evidence="2">The sequence shown here is derived from an EMBL/GenBank/DDBJ whole genome shotgun (WGS) entry which is preliminary data.</text>
</comment>
<dbReference type="InterPro" id="IPR014710">
    <property type="entry name" value="RmlC-like_jellyroll"/>
</dbReference>
<dbReference type="Proteomes" id="UP000550367">
    <property type="component" value="Unassembled WGS sequence"/>
</dbReference>
<dbReference type="SUPFAM" id="SSF46785">
    <property type="entry name" value="Winged helix' DNA-binding domain"/>
    <property type="match status" value="1"/>
</dbReference>
<evidence type="ECO:0000256" key="1">
    <source>
        <dbReference type="ARBA" id="ARBA00023159"/>
    </source>
</evidence>
<dbReference type="SUPFAM" id="SSF51206">
    <property type="entry name" value="cAMP-binding domain-like"/>
    <property type="match status" value="1"/>
</dbReference>
<sequence length="250" mass="29239">MDTYTAAIKNLYDITEIKEYFNFSKFAKFLCTNDIMPIPYETVSFRKNMYPLKETVPTIGLEDEQPDAEFIYIIESGIATMEKDNIVLDIKASDDIVGFSDLFTFNCSNYSYKVISNVMNVVKFNKAHVVDKLLNTQEGYLYHYSYTLRERQNLEFKERIRREKAESKVVFAMHHLLGKLNLSNIEKSDLYTSFPITMATLANYVHLNVNTVSTVLHSLMKLGMVQIKNKQIFVNFRKIETYLINIERQY</sequence>
<dbReference type="AlphaFoldDB" id="A0A7X0XIF6"/>